<dbReference type="InterPro" id="IPR043129">
    <property type="entry name" value="ATPase_NBD"/>
</dbReference>
<dbReference type="PRINTS" id="PR00190">
    <property type="entry name" value="ACTIN"/>
</dbReference>
<dbReference type="PANTHER" id="PTHR11937">
    <property type="entry name" value="ACTIN"/>
    <property type="match status" value="1"/>
</dbReference>
<evidence type="ECO:0000256" key="1">
    <source>
        <dbReference type="ARBA" id="ARBA00049360"/>
    </source>
</evidence>
<dbReference type="Pfam" id="PF00022">
    <property type="entry name" value="Actin"/>
    <property type="match status" value="1"/>
</dbReference>
<name>A0A7S3JGF0_9SPIT</name>
<organism evidence="3">
    <name type="scientific">Euplotes harpa</name>
    <dbReference type="NCBI Taxonomy" id="151035"/>
    <lineage>
        <taxon>Eukaryota</taxon>
        <taxon>Sar</taxon>
        <taxon>Alveolata</taxon>
        <taxon>Ciliophora</taxon>
        <taxon>Intramacronucleata</taxon>
        <taxon>Spirotrichea</taxon>
        <taxon>Hypotrichia</taxon>
        <taxon>Euplotida</taxon>
        <taxon>Euplotidae</taxon>
        <taxon>Euplotes</taxon>
    </lineage>
</organism>
<dbReference type="Gene3D" id="3.90.640.10">
    <property type="entry name" value="Actin, Chain A, domain 4"/>
    <property type="match status" value="1"/>
</dbReference>
<comment type="catalytic activity">
    <reaction evidence="1">
        <text>ATP + H2O = ADP + phosphate + H(+)</text>
        <dbReference type="Rhea" id="RHEA:13065"/>
        <dbReference type="ChEBI" id="CHEBI:15377"/>
        <dbReference type="ChEBI" id="CHEBI:15378"/>
        <dbReference type="ChEBI" id="CHEBI:30616"/>
        <dbReference type="ChEBI" id="CHEBI:43474"/>
        <dbReference type="ChEBI" id="CHEBI:456216"/>
    </reaction>
</comment>
<protein>
    <recommendedName>
        <fullName evidence="4">Actin-related protein 3</fullName>
    </recommendedName>
</protein>
<dbReference type="SUPFAM" id="SSF53067">
    <property type="entry name" value="Actin-like ATPase domain"/>
    <property type="match status" value="2"/>
</dbReference>
<proteinExistence type="inferred from homology"/>
<sequence length="421" mass="47778">MDTSAIVIDNGTGFTKMGFAGNLDPSFIIPSVIGEYPEKSDVSVSKNQFNDYDYYIGEEAFLNTKSHGLCYLMKGGMIENWEQMEKFWHKSIFQYLRADPEEHYMVLTEPPMNTPENREQMAEIMFETFGVPGLFIGIQAILALYAGKYASLGDSSKISGNDLTGTVIDSGDGVTHVIPIVYGYPISNNIKHIPIAGRDITKFVQQALIDRKEPIPANERQEISRIIKENYCYCAPDIVKEHKKYDEKVKDPETGKWKQSKKFKKVSLTSPYSGKRIKCDLGYEAFMAPEIFFHPEFVNSDYRESLDQIVDVAILKSPLDNRTDLYKNIVLSGGSTLFKNFDKRLEQEVRRRVKERYEGMGILENAPEVKVSQNLIQNAAVWFGGSMLASNKSHFVNIVATKEQYEEYGPAIARHNAVFKL</sequence>
<dbReference type="SMART" id="SM00268">
    <property type="entry name" value="ACTIN"/>
    <property type="match status" value="1"/>
</dbReference>
<accession>A0A7S3JGF0</accession>
<comment type="similarity">
    <text evidence="2">Belongs to the actin family.</text>
</comment>
<dbReference type="FunFam" id="3.30.420.40:FF:000029">
    <property type="entry name" value="Actin-related protein 3"/>
    <property type="match status" value="1"/>
</dbReference>
<dbReference type="AlphaFoldDB" id="A0A7S3JGF0"/>
<dbReference type="CDD" id="cd10221">
    <property type="entry name" value="ASKHA_NBD_Arp3-like"/>
    <property type="match status" value="1"/>
</dbReference>
<evidence type="ECO:0000256" key="2">
    <source>
        <dbReference type="RuleBase" id="RU000487"/>
    </source>
</evidence>
<dbReference type="EMBL" id="HBII01028963">
    <property type="protein sequence ID" value="CAE0353178.1"/>
    <property type="molecule type" value="Transcribed_RNA"/>
</dbReference>
<dbReference type="Gene3D" id="3.30.420.40">
    <property type="match status" value="2"/>
</dbReference>
<evidence type="ECO:0008006" key="4">
    <source>
        <dbReference type="Google" id="ProtNLM"/>
    </source>
</evidence>
<gene>
    <name evidence="3" type="ORF">EHAR0213_LOCUS12094</name>
</gene>
<reference evidence="3" key="1">
    <citation type="submission" date="2021-01" db="EMBL/GenBank/DDBJ databases">
        <authorList>
            <person name="Corre E."/>
            <person name="Pelletier E."/>
            <person name="Niang G."/>
            <person name="Scheremetjew M."/>
            <person name="Finn R."/>
            <person name="Kale V."/>
            <person name="Holt S."/>
            <person name="Cochrane G."/>
            <person name="Meng A."/>
            <person name="Brown T."/>
            <person name="Cohen L."/>
        </authorList>
    </citation>
    <scope>NUCLEOTIDE SEQUENCE</scope>
    <source>
        <strain evidence="3">FSP1.4</strain>
    </source>
</reference>
<dbReference type="InterPro" id="IPR004000">
    <property type="entry name" value="Actin"/>
</dbReference>
<evidence type="ECO:0000313" key="3">
    <source>
        <dbReference type="EMBL" id="CAE0353178.1"/>
    </source>
</evidence>